<dbReference type="Gene3D" id="3.40.630.70">
    <property type="entry name" value="Leucyl/phenylalanyl-tRNA-protein transferase, C-terminal domain"/>
    <property type="match status" value="1"/>
</dbReference>
<comment type="similarity">
    <text evidence="4">Belongs to the L/F-transferase family.</text>
</comment>
<dbReference type="GO" id="GO:0030163">
    <property type="term" value="P:protein catabolic process"/>
    <property type="evidence" value="ECO:0007669"/>
    <property type="project" value="UniProtKB-UniRule"/>
</dbReference>
<comment type="catalytic activity">
    <reaction evidence="4">
        <text>N-terminal L-arginyl-[protein] + L-leucyl-tRNA(Leu) = N-terminal L-leucyl-L-arginyl-[protein] + tRNA(Leu) + H(+)</text>
        <dbReference type="Rhea" id="RHEA:50416"/>
        <dbReference type="Rhea" id="RHEA-COMP:9613"/>
        <dbReference type="Rhea" id="RHEA-COMP:9622"/>
        <dbReference type="Rhea" id="RHEA-COMP:12672"/>
        <dbReference type="Rhea" id="RHEA-COMP:12673"/>
        <dbReference type="ChEBI" id="CHEBI:15378"/>
        <dbReference type="ChEBI" id="CHEBI:64719"/>
        <dbReference type="ChEBI" id="CHEBI:78442"/>
        <dbReference type="ChEBI" id="CHEBI:78494"/>
        <dbReference type="ChEBI" id="CHEBI:133044"/>
        <dbReference type="EC" id="2.3.2.6"/>
    </reaction>
</comment>
<keyword evidence="7" id="KW-1185">Reference proteome</keyword>
<evidence type="ECO:0000256" key="1">
    <source>
        <dbReference type="ARBA" id="ARBA00022490"/>
    </source>
</evidence>
<sequence length="390" mass="42975">MSWVTWEPKSTMRILSCFMALGLADRGLRRNPGRPQPTVKSWAKRRLAPSCSLLRNSPERRTGDDPADERPSRARSEPAMPLSPAVATPCPDAGADADARRRALFRESPAQRLQRIALGTAWSLKGPRAKGLPGLARLWARDLLGRPAGLPDPDRTVNPFGVCGIVDDASPATLTAAYGRGLFPFAHVGPLKWISPTERCILLLDELHIAKRLRRQMRQGRYSVTFDRDFEGVITACAGRRAGRWHLTWITPRIMRLYAEAFDAGHVHSFEVWNEAGELVGGGYGVAAGGAFFTESQFSHEPNTSKIGFTVLHWHLAQWGFLLDDGKWPTPTILDMGFRTVPRSEFRALLADAAARPGKPGRWSVETDLATVAAWQPGGTAKAEKDKDAE</sequence>
<reference evidence="6 7" key="1">
    <citation type="submission" date="2017-07" db="EMBL/GenBank/DDBJ databases">
        <title>Draft Genome Sequences of Select Purple Nonsulfur Bacteria.</title>
        <authorList>
            <person name="Lasarre B."/>
            <person name="Mckinlay J.B."/>
        </authorList>
    </citation>
    <scope>NUCLEOTIDE SEQUENCE [LARGE SCALE GENOMIC DNA]</scope>
    <source>
        <strain evidence="6 7">DSM 11907</strain>
    </source>
</reference>
<evidence type="ECO:0000256" key="4">
    <source>
        <dbReference type="HAMAP-Rule" id="MF_00688"/>
    </source>
</evidence>
<keyword evidence="1 4" id="KW-0963">Cytoplasm</keyword>
<organism evidence="6 7">
    <name type="scientific">Rhodoplanes elegans</name>
    <dbReference type="NCBI Taxonomy" id="29408"/>
    <lineage>
        <taxon>Bacteria</taxon>
        <taxon>Pseudomonadati</taxon>
        <taxon>Pseudomonadota</taxon>
        <taxon>Alphaproteobacteria</taxon>
        <taxon>Hyphomicrobiales</taxon>
        <taxon>Nitrobacteraceae</taxon>
        <taxon>Rhodoplanes</taxon>
    </lineage>
</organism>
<dbReference type="PANTHER" id="PTHR30098:SF2">
    <property type="entry name" value="LEUCYL_PHENYLALANYL-TRNA--PROTEIN TRANSFERASE"/>
    <property type="match status" value="1"/>
</dbReference>
<dbReference type="EC" id="2.3.2.6" evidence="4"/>
<dbReference type="InterPro" id="IPR042203">
    <property type="entry name" value="Leu/Phe-tRNA_Trfase_C"/>
</dbReference>
<evidence type="ECO:0000313" key="6">
    <source>
        <dbReference type="EMBL" id="RAI42379.1"/>
    </source>
</evidence>
<comment type="catalytic activity">
    <reaction evidence="4">
        <text>N-terminal L-lysyl-[protein] + L-leucyl-tRNA(Leu) = N-terminal L-leucyl-L-lysyl-[protein] + tRNA(Leu) + H(+)</text>
        <dbReference type="Rhea" id="RHEA:12340"/>
        <dbReference type="Rhea" id="RHEA-COMP:9613"/>
        <dbReference type="Rhea" id="RHEA-COMP:9622"/>
        <dbReference type="Rhea" id="RHEA-COMP:12670"/>
        <dbReference type="Rhea" id="RHEA-COMP:12671"/>
        <dbReference type="ChEBI" id="CHEBI:15378"/>
        <dbReference type="ChEBI" id="CHEBI:65249"/>
        <dbReference type="ChEBI" id="CHEBI:78442"/>
        <dbReference type="ChEBI" id="CHEBI:78494"/>
        <dbReference type="ChEBI" id="CHEBI:133043"/>
        <dbReference type="EC" id="2.3.2.6"/>
    </reaction>
</comment>
<feature type="region of interest" description="Disordered" evidence="5">
    <location>
        <begin position="53"/>
        <end position="95"/>
    </location>
</feature>
<dbReference type="EMBL" id="NPEU01000001">
    <property type="protein sequence ID" value="RAI42379.1"/>
    <property type="molecule type" value="Genomic_DNA"/>
</dbReference>
<dbReference type="PANTHER" id="PTHR30098">
    <property type="entry name" value="LEUCYL/PHENYLALANYL-TRNA--PROTEIN TRANSFERASE"/>
    <property type="match status" value="1"/>
</dbReference>
<comment type="caution">
    <text evidence="6">The sequence shown here is derived from an EMBL/GenBank/DDBJ whole genome shotgun (WGS) entry which is preliminary data.</text>
</comment>
<feature type="compositionally biased region" description="Basic and acidic residues" evidence="5">
    <location>
        <begin position="57"/>
        <end position="76"/>
    </location>
</feature>
<evidence type="ECO:0000256" key="5">
    <source>
        <dbReference type="SAM" id="MobiDB-lite"/>
    </source>
</evidence>
<protein>
    <recommendedName>
        <fullName evidence="4">Leucyl/phenylalanyl-tRNA--protein transferase</fullName>
        <ecNumber evidence="4">2.3.2.6</ecNumber>
    </recommendedName>
    <alternativeName>
        <fullName evidence="4">L/F-transferase</fullName>
    </alternativeName>
    <alternativeName>
        <fullName evidence="4">Leucyltransferase</fullName>
    </alternativeName>
    <alternativeName>
        <fullName evidence="4">Phenyalanyltransferase</fullName>
    </alternativeName>
</protein>
<dbReference type="GO" id="GO:0005737">
    <property type="term" value="C:cytoplasm"/>
    <property type="evidence" value="ECO:0007669"/>
    <property type="project" value="UniProtKB-SubCell"/>
</dbReference>
<keyword evidence="3 4" id="KW-0012">Acyltransferase</keyword>
<dbReference type="InterPro" id="IPR004616">
    <property type="entry name" value="Leu/Phe-tRNA_Trfase"/>
</dbReference>
<evidence type="ECO:0000256" key="2">
    <source>
        <dbReference type="ARBA" id="ARBA00022679"/>
    </source>
</evidence>
<comment type="catalytic activity">
    <reaction evidence="4">
        <text>L-phenylalanyl-tRNA(Phe) + an N-terminal L-alpha-aminoacyl-[protein] = an N-terminal L-phenylalanyl-L-alpha-aminoacyl-[protein] + tRNA(Phe)</text>
        <dbReference type="Rhea" id="RHEA:43632"/>
        <dbReference type="Rhea" id="RHEA-COMP:9668"/>
        <dbReference type="Rhea" id="RHEA-COMP:9699"/>
        <dbReference type="Rhea" id="RHEA-COMP:10636"/>
        <dbReference type="Rhea" id="RHEA-COMP:10637"/>
        <dbReference type="ChEBI" id="CHEBI:78442"/>
        <dbReference type="ChEBI" id="CHEBI:78531"/>
        <dbReference type="ChEBI" id="CHEBI:78597"/>
        <dbReference type="ChEBI" id="CHEBI:83561"/>
        <dbReference type="EC" id="2.3.2.6"/>
    </reaction>
</comment>
<dbReference type="AlphaFoldDB" id="A0A327KU63"/>
<dbReference type="SUPFAM" id="SSF55729">
    <property type="entry name" value="Acyl-CoA N-acyltransferases (Nat)"/>
    <property type="match status" value="1"/>
</dbReference>
<dbReference type="Pfam" id="PF03588">
    <property type="entry name" value="Leu_Phe_trans"/>
    <property type="match status" value="1"/>
</dbReference>
<dbReference type="InterPro" id="IPR042221">
    <property type="entry name" value="Leu/Phe-tRNA_Trfase_N"/>
</dbReference>
<dbReference type="Proteomes" id="UP000248863">
    <property type="component" value="Unassembled WGS sequence"/>
</dbReference>
<comment type="subcellular location">
    <subcellularLocation>
        <location evidence="4">Cytoplasm</location>
    </subcellularLocation>
</comment>
<proteinExistence type="inferred from homology"/>
<accession>A0A327KU63</accession>
<keyword evidence="2 4" id="KW-0808">Transferase</keyword>
<gene>
    <name evidence="4" type="primary">aat</name>
    <name evidence="6" type="ORF">CH338_00050</name>
</gene>
<dbReference type="HAMAP" id="MF_00688">
    <property type="entry name" value="Leu_Phe_trans"/>
    <property type="match status" value="1"/>
</dbReference>
<evidence type="ECO:0000256" key="3">
    <source>
        <dbReference type="ARBA" id="ARBA00023315"/>
    </source>
</evidence>
<dbReference type="Gene3D" id="3.30.70.3550">
    <property type="entry name" value="Leucyl/phenylalanyl-tRNA-protein transferase, N-terminal domain"/>
    <property type="match status" value="1"/>
</dbReference>
<evidence type="ECO:0000313" key="7">
    <source>
        <dbReference type="Proteomes" id="UP000248863"/>
    </source>
</evidence>
<dbReference type="GO" id="GO:0008914">
    <property type="term" value="F:leucyl-tRNA--protein transferase activity"/>
    <property type="evidence" value="ECO:0007669"/>
    <property type="project" value="UniProtKB-UniRule"/>
</dbReference>
<dbReference type="InterPro" id="IPR016181">
    <property type="entry name" value="Acyl_CoA_acyltransferase"/>
</dbReference>
<name>A0A327KU63_9BRAD</name>
<comment type="function">
    <text evidence="4">Functions in the N-end rule pathway of protein degradation where it conjugates Leu, Phe and, less efficiently, Met from aminoacyl-tRNAs to the N-termini of proteins containing an N-terminal arginine or lysine.</text>
</comment>